<dbReference type="OrthoDB" id="10261753at2759"/>
<feature type="non-terminal residue" evidence="1">
    <location>
        <position position="1"/>
    </location>
</feature>
<comment type="caution">
    <text evidence="1">The sequence shown here is derived from an EMBL/GenBank/DDBJ whole genome shotgun (WGS) entry which is preliminary data.</text>
</comment>
<feature type="non-terminal residue" evidence="1">
    <location>
        <position position="68"/>
    </location>
</feature>
<accession>A0A391NU47</accession>
<dbReference type="Gene3D" id="1.25.40.540">
    <property type="entry name" value="TAP42-like family"/>
    <property type="match status" value="1"/>
</dbReference>
<dbReference type="Proteomes" id="UP000265618">
    <property type="component" value="Unassembled WGS sequence"/>
</dbReference>
<evidence type="ECO:0000313" key="2">
    <source>
        <dbReference type="Proteomes" id="UP000265618"/>
    </source>
</evidence>
<proteinExistence type="predicted"/>
<dbReference type="InterPro" id="IPR038511">
    <property type="entry name" value="TAP42/TAP46-like_sf"/>
</dbReference>
<dbReference type="AlphaFoldDB" id="A0A391NU47"/>
<dbReference type="InterPro" id="IPR007304">
    <property type="entry name" value="TAP46-like"/>
</dbReference>
<evidence type="ECO:0000313" key="1">
    <source>
        <dbReference type="EMBL" id="GCA64090.1"/>
    </source>
</evidence>
<keyword evidence="2" id="KW-1185">Reference proteome</keyword>
<protein>
    <submittedName>
        <fullName evidence="1">TAP42-like protein</fullName>
    </submittedName>
</protein>
<gene>
    <name evidence="1" type="ORF">KIPB_013132</name>
</gene>
<dbReference type="Pfam" id="PF04177">
    <property type="entry name" value="TAP42"/>
    <property type="match status" value="1"/>
</dbReference>
<sequence length="68" mass="7707">AADSYDSTPEERKALVKDLIECLDVCNQIVDKNDLFGADEGFDEVHTELIRYMLVPFYLGHTLSSHSM</sequence>
<dbReference type="GO" id="GO:0009966">
    <property type="term" value="P:regulation of signal transduction"/>
    <property type="evidence" value="ECO:0007669"/>
    <property type="project" value="InterPro"/>
</dbReference>
<name>A0A391NU47_9EUKA</name>
<dbReference type="EMBL" id="BDIP01006087">
    <property type="protein sequence ID" value="GCA64090.1"/>
    <property type="molecule type" value="Genomic_DNA"/>
</dbReference>
<reference evidence="1 2" key="1">
    <citation type="journal article" date="2018" name="PLoS ONE">
        <title>The draft genome of Kipferlia bialata reveals reductive genome evolution in fornicate parasites.</title>
        <authorList>
            <person name="Tanifuji G."/>
            <person name="Takabayashi S."/>
            <person name="Kume K."/>
            <person name="Takagi M."/>
            <person name="Nakayama T."/>
            <person name="Kamikawa R."/>
            <person name="Inagaki Y."/>
            <person name="Hashimoto T."/>
        </authorList>
    </citation>
    <scope>NUCLEOTIDE SEQUENCE [LARGE SCALE GENOMIC DNA]</scope>
    <source>
        <strain evidence="1">NY0173</strain>
    </source>
</reference>
<organism evidence="1 2">
    <name type="scientific">Kipferlia bialata</name>
    <dbReference type="NCBI Taxonomy" id="797122"/>
    <lineage>
        <taxon>Eukaryota</taxon>
        <taxon>Metamonada</taxon>
        <taxon>Carpediemonas-like organisms</taxon>
        <taxon>Kipferlia</taxon>
    </lineage>
</organism>